<dbReference type="InterPro" id="IPR006671">
    <property type="entry name" value="Cyclin_N"/>
</dbReference>
<evidence type="ECO:0000259" key="3">
    <source>
        <dbReference type="Pfam" id="PF00134"/>
    </source>
</evidence>
<reference evidence="4" key="1">
    <citation type="journal article" date="2018" name="Nat. Plants">
        <title>Whole-genome landscape of Medicago truncatula symbiotic genes.</title>
        <authorList>
            <person name="Pecrix Y."/>
            <person name="Gamas P."/>
            <person name="Carrere S."/>
        </authorList>
    </citation>
    <scope>NUCLEOTIDE SEQUENCE</scope>
    <source>
        <tissue evidence="4">Leaves</tissue>
    </source>
</reference>
<dbReference type="EMBL" id="PSQE01000002">
    <property type="protein sequence ID" value="RHN75206.1"/>
    <property type="molecule type" value="Genomic_DNA"/>
</dbReference>
<evidence type="ECO:0000256" key="2">
    <source>
        <dbReference type="ARBA" id="ARBA00032263"/>
    </source>
</evidence>
<feature type="domain" description="Cyclin N-terminal" evidence="3">
    <location>
        <begin position="72"/>
        <end position="122"/>
    </location>
</feature>
<name>A0A396JA98_MEDTR</name>
<dbReference type="InterPro" id="IPR036915">
    <property type="entry name" value="Cyclin-like_sf"/>
</dbReference>
<comment type="caution">
    <text evidence="4">The sequence shown here is derived from an EMBL/GenBank/DDBJ whole genome shotgun (WGS) entry which is preliminary data.</text>
</comment>
<sequence length="143" mass="16596">MDDSEPEFPIPTRKELEIIKNYFNVESEFIAATDTFTTPHDILFRNLAVSIIAKLNLFRCLSRSDDPDSFIPYLAMNYFDRFLSQHKLNLEDVEGRTETERVRLIAVSCLTISSKMRTNSFSVDRFLENLYVGVNLLRILSYG</sequence>
<dbReference type="SUPFAM" id="SSF47954">
    <property type="entry name" value="Cyclin-like"/>
    <property type="match status" value="1"/>
</dbReference>
<dbReference type="Gramene" id="rna11377">
    <property type="protein sequence ID" value="RHN75206.1"/>
    <property type="gene ID" value="gene11377"/>
</dbReference>
<dbReference type="Pfam" id="PF00134">
    <property type="entry name" value="Cyclin_N"/>
    <property type="match status" value="1"/>
</dbReference>
<dbReference type="Gene3D" id="1.10.472.10">
    <property type="entry name" value="Cyclin-like"/>
    <property type="match status" value="1"/>
</dbReference>
<protein>
    <recommendedName>
        <fullName evidence="2">B-like cyclin</fullName>
    </recommendedName>
</protein>
<evidence type="ECO:0000313" key="4">
    <source>
        <dbReference type="EMBL" id="RHN75206.1"/>
    </source>
</evidence>
<proteinExistence type="predicted"/>
<dbReference type="AlphaFoldDB" id="A0A396JA98"/>
<organism evidence="4">
    <name type="scientific">Medicago truncatula</name>
    <name type="common">Barrel medic</name>
    <name type="synonym">Medicago tribuloides</name>
    <dbReference type="NCBI Taxonomy" id="3880"/>
    <lineage>
        <taxon>Eukaryota</taxon>
        <taxon>Viridiplantae</taxon>
        <taxon>Streptophyta</taxon>
        <taxon>Embryophyta</taxon>
        <taxon>Tracheophyta</taxon>
        <taxon>Spermatophyta</taxon>
        <taxon>Magnoliopsida</taxon>
        <taxon>eudicotyledons</taxon>
        <taxon>Gunneridae</taxon>
        <taxon>Pentapetalae</taxon>
        <taxon>rosids</taxon>
        <taxon>fabids</taxon>
        <taxon>Fabales</taxon>
        <taxon>Fabaceae</taxon>
        <taxon>Papilionoideae</taxon>
        <taxon>50 kb inversion clade</taxon>
        <taxon>NPAAA clade</taxon>
        <taxon>Hologalegina</taxon>
        <taxon>IRL clade</taxon>
        <taxon>Trifolieae</taxon>
        <taxon>Medicago</taxon>
    </lineage>
</organism>
<evidence type="ECO:0000256" key="1">
    <source>
        <dbReference type="ARBA" id="ARBA00011177"/>
    </source>
</evidence>
<gene>
    <name evidence="4" type="ORF">MtrunA17_Chr2g0318651</name>
</gene>
<comment type="subunit">
    <text evidence="1">Interacts with the CDC2 protein kinase to form a serine/threonine kinase holoenzyme complex also known as maturation promoting factor (MPF). The cyclin subunit imparts substrate specificity to the complex.</text>
</comment>
<accession>A0A396JA98</accession>
<dbReference type="Proteomes" id="UP000265566">
    <property type="component" value="Chromosome 2"/>
</dbReference>